<feature type="non-terminal residue" evidence="2">
    <location>
        <position position="1"/>
    </location>
</feature>
<evidence type="ECO:0000313" key="3">
    <source>
        <dbReference type="Proteomes" id="UP000800096"/>
    </source>
</evidence>
<gene>
    <name evidence="2" type="ORF">BDU57DRAFT_443974</name>
</gene>
<dbReference type="Proteomes" id="UP000800096">
    <property type="component" value="Unassembled WGS sequence"/>
</dbReference>
<dbReference type="OrthoDB" id="419183at2759"/>
<dbReference type="EMBL" id="ML979134">
    <property type="protein sequence ID" value="KAF1918482.1"/>
    <property type="molecule type" value="Genomic_DNA"/>
</dbReference>
<dbReference type="AlphaFoldDB" id="A0A6A5QSU5"/>
<protein>
    <submittedName>
        <fullName evidence="2">Uncharacterized protein</fullName>
    </submittedName>
</protein>
<sequence>LTDPASYKLATDVERSIHMEANHLQVGGQTFSFEFSAMERQLIELGGITQAFQKHGKTLFQTMVKPPGPRVFNNSSDKATTLNDNRRC</sequence>
<keyword evidence="3" id="KW-1185">Reference proteome</keyword>
<feature type="compositionally biased region" description="Polar residues" evidence="1">
    <location>
        <begin position="72"/>
        <end position="88"/>
    </location>
</feature>
<evidence type="ECO:0000256" key="1">
    <source>
        <dbReference type="SAM" id="MobiDB-lite"/>
    </source>
</evidence>
<evidence type="ECO:0000313" key="2">
    <source>
        <dbReference type="EMBL" id="KAF1918482.1"/>
    </source>
</evidence>
<name>A0A6A5QSU5_AMPQU</name>
<proteinExistence type="predicted"/>
<accession>A0A6A5QSU5</accession>
<reference evidence="2" key="1">
    <citation type="journal article" date="2020" name="Stud. Mycol.">
        <title>101 Dothideomycetes genomes: a test case for predicting lifestyles and emergence of pathogens.</title>
        <authorList>
            <person name="Haridas S."/>
            <person name="Albert R."/>
            <person name="Binder M."/>
            <person name="Bloem J."/>
            <person name="Labutti K."/>
            <person name="Salamov A."/>
            <person name="Andreopoulos B."/>
            <person name="Baker S."/>
            <person name="Barry K."/>
            <person name="Bills G."/>
            <person name="Bluhm B."/>
            <person name="Cannon C."/>
            <person name="Castanera R."/>
            <person name="Culley D."/>
            <person name="Daum C."/>
            <person name="Ezra D."/>
            <person name="Gonzalez J."/>
            <person name="Henrissat B."/>
            <person name="Kuo A."/>
            <person name="Liang C."/>
            <person name="Lipzen A."/>
            <person name="Lutzoni F."/>
            <person name="Magnuson J."/>
            <person name="Mondo S."/>
            <person name="Nolan M."/>
            <person name="Ohm R."/>
            <person name="Pangilinan J."/>
            <person name="Park H.-J."/>
            <person name="Ramirez L."/>
            <person name="Alfaro M."/>
            <person name="Sun H."/>
            <person name="Tritt A."/>
            <person name="Yoshinaga Y."/>
            <person name="Zwiers L.-H."/>
            <person name="Turgeon B."/>
            <person name="Goodwin S."/>
            <person name="Spatafora J."/>
            <person name="Crous P."/>
            <person name="Grigoriev I."/>
        </authorList>
    </citation>
    <scope>NUCLEOTIDE SEQUENCE</scope>
    <source>
        <strain evidence="2">HMLAC05119</strain>
    </source>
</reference>
<feature type="region of interest" description="Disordered" evidence="1">
    <location>
        <begin position="64"/>
        <end position="88"/>
    </location>
</feature>
<organism evidence="2 3">
    <name type="scientific">Ampelomyces quisqualis</name>
    <name type="common">Powdery mildew agent</name>
    <dbReference type="NCBI Taxonomy" id="50730"/>
    <lineage>
        <taxon>Eukaryota</taxon>
        <taxon>Fungi</taxon>
        <taxon>Dikarya</taxon>
        <taxon>Ascomycota</taxon>
        <taxon>Pezizomycotina</taxon>
        <taxon>Dothideomycetes</taxon>
        <taxon>Pleosporomycetidae</taxon>
        <taxon>Pleosporales</taxon>
        <taxon>Pleosporineae</taxon>
        <taxon>Phaeosphaeriaceae</taxon>
        <taxon>Ampelomyces</taxon>
    </lineage>
</organism>